<dbReference type="eggNOG" id="COG1538">
    <property type="taxonomic scope" value="Bacteria"/>
</dbReference>
<evidence type="ECO:0000256" key="2">
    <source>
        <dbReference type="SAM" id="SignalP"/>
    </source>
</evidence>
<name>G4QE24_GLANF</name>
<dbReference type="SUPFAM" id="SSF56954">
    <property type="entry name" value="Outer membrane efflux proteins (OEP)"/>
    <property type="match status" value="1"/>
</dbReference>
<evidence type="ECO:0000313" key="4">
    <source>
        <dbReference type="Proteomes" id="UP000009282"/>
    </source>
</evidence>
<protein>
    <recommendedName>
        <fullName evidence="5">Outer membrane efflux protein</fullName>
    </recommendedName>
</protein>
<proteinExistence type="predicted"/>
<accession>G4QE24</accession>
<feature type="signal peptide" evidence="2">
    <location>
        <begin position="1"/>
        <end position="26"/>
    </location>
</feature>
<keyword evidence="1" id="KW-0175">Coiled coil</keyword>
<sequence length="401" mass="44803">MKASAIQLKHFFIFCIFVAHCSSANAQSNLTLHDSLTAAVEKQSSKMPDPNNSALTDNKNFDWLDGSPSASLVYLDSQQNLGTTESEISLNLPIKSPFLRKIEKSLSSKVDALRTSAQKQYALFLSGIIRNIVWEIQIEKLSATAVSKKQSILAELTLQYKEMAQAQAIPQYVSLIVQKEFNDHQISLVQHQQNINNLMAKYYRLTGLNALPSVITEAAPNVGQMDINAHPDIVALDNTFQSTEQTLLSTSKSTAPWNVQITGKRVETPGFSENQLGLGIEVPINIVNQLSTLQRSEYSKINTEYQIARSKLMHELSEAQANLMQEYKFLQQKQTLLDSSTANLSALTQAMTELREANAPNQEFYIRTLLDTVDSEYSIELNQIHLQRHIALMRQAAGLTL</sequence>
<evidence type="ECO:0000256" key="1">
    <source>
        <dbReference type="SAM" id="Coils"/>
    </source>
</evidence>
<feature type="chain" id="PRO_5003467193" description="Outer membrane efflux protein" evidence="2">
    <location>
        <begin position="27"/>
        <end position="401"/>
    </location>
</feature>
<dbReference type="STRING" id="1085623.GNIT_3204"/>
<dbReference type="EMBL" id="CP003060">
    <property type="protein sequence ID" value="AEP31298.1"/>
    <property type="molecule type" value="Genomic_DNA"/>
</dbReference>
<reference evidence="3 4" key="1">
    <citation type="journal article" date="2011" name="J. Bacteriol.">
        <title>Complete genome sequence of seawater bacterium Glaciecola nitratireducens FR1064T.</title>
        <authorList>
            <person name="Bian F."/>
            <person name="Qin Q.L."/>
            <person name="Xie B.B."/>
            <person name="Shu Y.L."/>
            <person name="Zhang X.Y."/>
            <person name="Yu Y."/>
            <person name="Chen B."/>
            <person name="Chen X.L."/>
            <person name="Zhou B.C."/>
            <person name="Zhang Y.Z."/>
        </authorList>
    </citation>
    <scope>NUCLEOTIDE SEQUENCE [LARGE SCALE GENOMIC DNA]</scope>
    <source>
        <strain evidence="4">JCM 12485 / KCTC 12276 / FR1064</strain>
    </source>
</reference>
<gene>
    <name evidence="3" type="ordered locus">GNIT_3204</name>
</gene>
<dbReference type="AlphaFoldDB" id="G4QE24"/>
<organism evidence="3 4">
    <name type="scientific">Glaciecola nitratireducens (strain JCM 12485 / KCTC 12276 / FR1064)</name>
    <dbReference type="NCBI Taxonomy" id="1085623"/>
    <lineage>
        <taxon>Bacteria</taxon>
        <taxon>Pseudomonadati</taxon>
        <taxon>Pseudomonadota</taxon>
        <taxon>Gammaproteobacteria</taxon>
        <taxon>Alteromonadales</taxon>
        <taxon>Alteromonadaceae</taxon>
        <taxon>Brumicola</taxon>
    </lineage>
</organism>
<evidence type="ECO:0008006" key="5">
    <source>
        <dbReference type="Google" id="ProtNLM"/>
    </source>
</evidence>
<dbReference type="RefSeq" id="WP_014110169.1">
    <property type="nucleotide sequence ID" value="NC_016041.1"/>
</dbReference>
<dbReference type="Proteomes" id="UP000009282">
    <property type="component" value="Chromosome"/>
</dbReference>
<dbReference type="KEGG" id="gni:GNIT_3204"/>
<keyword evidence="4" id="KW-1185">Reference proteome</keyword>
<feature type="coiled-coil region" evidence="1">
    <location>
        <begin position="313"/>
        <end position="357"/>
    </location>
</feature>
<evidence type="ECO:0000313" key="3">
    <source>
        <dbReference type="EMBL" id="AEP31298.1"/>
    </source>
</evidence>
<keyword evidence="2" id="KW-0732">Signal</keyword>
<dbReference type="HOGENOM" id="CLU_686553_0_0_6"/>